<sequence>MEVTAHTEPTRELVHALPSDDEDLSEDQIQALLKQAEVRLRDKATSAHQLQPFSASAFKLPKLDAGEIASPYLCTNGEVARINSAKLLDSQQRDLANQNIRKVEDPVAVRKKKIEERKATAGDKWFNLPKTDLTPELKRDLQLLKMRNVLDPHRHYKKEDSKDVPEYSQVGTIVEGPTEYYSARIQNKDRKRTFVEEVLSQEKDSGRFKRKYDEIQTNKTSGKKAHYKAMKAKRKSGRIGRG</sequence>
<dbReference type="PANTHER" id="PTHR21686">
    <property type="entry name" value="DEOXYNUCLEOTIDYLTRANSFERASE TERMINAL-INTERACTING PROTEIN 2"/>
    <property type="match status" value="1"/>
</dbReference>
<keyword evidence="2" id="KW-0539">Nucleus</keyword>
<name>A0ABR1L2V0_9PEZI</name>
<evidence type="ECO:0000313" key="5">
    <source>
        <dbReference type="EMBL" id="KAK7523976.1"/>
    </source>
</evidence>
<evidence type="ECO:0000313" key="6">
    <source>
        <dbReference type="Proteomes" id="UP001363622"/>
    </source>
</evidence>
<feature type="region of interest" description="Disordered" evidence="3">
    <location>
        <begin position="1"/>
        <end position="22"/>
    </location>
</feature>
<dbReference type="Pfam" id="PF08698">
    <property type="entry name" value="Fcf2"/>
    <property type="match status" value="1"/>
</dbReference>
<dbReference type="EMBL" id="JBBPHU010000001">
    <property type="protein sequence ID" value="KAK7523976.1"/>
    <property type="molecule type" value="Genomic_DNA"/>
</dbReference>
<keyword evidence="6" id="KW-1185">Reference proteome</keyword>
<feature type="compositionally biased region" description="Basic residues" evidence="3">
    <location>
        <begin position="221"/>
        <end position="242"/>
    </location>
</feature>
<gene>
    <name evidence="5" type="ORF">IWZ03DRAFT_15640</name>
</gene>
<proteinExistence type="predicted"/>
<dbReference type="PANTHER" id="PTHR21686:SF12">
    <property type="entry name" value="DEOXYNUCLEOTIDYLTRANSFERASE TERMINAL-INTERACTING PROTEIN 2"/>
    <property type="match status" value="1"/>
</dbReference>
<comment type="subcellular location">
    <subcellularLocation>
        <location evidence="1">Nucleus</location>
        <location evidence="1">Nucleolus</location>
    </subcellularLocation>
</comment>
<reference evidence="5 6" key="1">
    <citation type="submission" date="2024-04" db="EMBL/GenBank/DDBJ databases">
        <title>Phyllosticta paracitricarpa is synonymous to the EU quarantine fungus P. citricarpa based on phylogenomic analyses.</title>
        <authorList>
            <consortium name="Lawrence Berkeley National Laboratory"/>
            <person name="Van Ingen-Buijs V.A."/>
            <person name="Van Westerhoven A.C."/>
            <person name="Haridas S."/>
            <person name="Skiadas P."/>
            <person name="Martin F."/>
            <person name="Groenewald J.Z."/>
            <person name="Crous P.W."/>
            <person name="Seidl M.F."/>
        </authorList>
    </citation>
    <scope>NUCLEOTIDE SEQUENCE [LARGE SCALE GENOMIC DNA]</scope>
    <source>
        <strain evidence="5 6">CBS 123371</strain>
    </source>
</reference>
<dbReference type="InterPro" id="IPR039883">
    <property type="entry name" value="Fcf2/DNTTIP2"/>
</dbReference>
<protein>
    <submittedName>
        <fullName evidence="5">rRNA-processing protein FCF2</fullName>
    </submittedName>
</protein>
<dbReference type="InterPro" id="IPR014810">
    <property type="entry name" value="Fcf2_C"/>
</dbReference>
<dbReference type="Proteomes" id="UP001363622">
    <property type="component" value="Unassembled WGS sequence"/>
</dbReference>
<feature type="region of interest" description="Disordered" evidence="3">
    <location>
        <begin position="218"/>
        <end position="242"/>
    </location>
</feature>
<organism evidence="5 6">
    <name type="scientific">Phyllosticta citriasiana</name>
    <dbReference type="NCBI Taxonomy" id="595635"/>
    <lineage>
        <taxon>Eukaryota</taxon>
        <taxon>Fungi</taxon>
        <taxon>Dikarya</taxon>
        <taxon>Ascomycota</taxon>
        <taxon>Pezizomycotina</taxon>
        <taxon>Dothideomycetes</taxon>
        <taxon>Dothideomycetes incertae sedis</taxon>
        <taxon>Botryosphaeriales</taxon>
        <taxon>Phyllostictaceae</taxon>
        <taxon>Phyllosticta</taxon>
    </lineage>
</organism>
<evidence type="ECO:0000259" key="4">
    <source>
        <dbReference type="Pfam" id="PF08698"/>
    </source>
</evidence>
<evidence type="ECO:0000256" key="1">
    <source>
        <dbReference type="ARBA" id="ARBA00004604"/>
    </source>
</evidence>
<accession>A0ABR1L2V0</accession>
<feature type="domain" description="Fcf2 pre-rRNA processing C-terminal" evidence="4">
    <location>
        <begin position="118"/>
        <end position="211"/>
    </location>
</feature>
<comment type="caution">
    <text evidence="5">The sequence shown here is derived from an EMBL/GenBank/DDBJ whole genome shotgun (WGS) entry which is preliminary data.</text>
</comment>
<evidence type="ECO:0000256" key="3">
    <source>
        <dbReference type="SAM" id="MobiDB-lite"/>
    </source>
</evidence>
<evidence type="ECO:0000256" key="2">
    <source>
        <dbReference type="ARBA" id="ARBA00023242"/>
    </source>
</evidence>